<evidence type="ECO:0000256" key="7">
    <source>
        <dbReference type="ARBA" id="ARBA00022679"/>
    </source>
</evidence>
<keyword evidence="11" id="KW-1185">Reference proteome</keyword>
<evidence type="ECO:0000256" key="6">
    <source>
        <dbReference type="ARBA" id="ARBA00022603"/>
    </source>
</evidence>
<dbReference type="InterPro" id="IPR008854">
    <property type="entry name" value="TPMT"/>
</dbReference>
<dbReference type="InterPro" id="IPR029063">
    <property type="entry name" value="SAM-dependent_MTases_sf"/>
</dbReference>
<dbReference type="PROSITE" id="PS51585">
    <property type="entry name" value="SAM_MT_TPMT"/>
    <property type="match status" value="1"/>
</dbReference>
<evidence type="ECO:0000256" key="1">
    <source>
        <dbReference type="ARBA" id="ARBA00000903"/>
    </source>
</evidence>
<keyword evidence="8 9" id="KW-0949">S-adenosyl-L-methionine</keyword>
<dbReference type="RefSeq" id="WP_093033020.1">
    <property type="nucleotide sequence ID" value="NZ_FOAG01000002.1"/>
</dbReference>
<dbReference type="Gene3D" id="3.40.50.150">
    <property type="entry name" value="Vaccinia Virus protein VP39"/>
    <property type="match status" value="1"/>
</dbReference>
<comment type="subcellular location">
    <subcellularLocation>
        <location evidence="2 9">Cytoplasm</location>
    </subcellularLocation>
</comment>
<evidence type="ECO:0000256" key="9">
    <source>
        <dbReference type="HAMAP-Rule" id="MF_00812"/>
    </source>
</evidence>
<accession>A0A1H7KC46</accession>
<evidence type="ECO:0000313" key="10">
    <source>
        <dbReference type="EMBL" id="SEK84332.1"/>
    </source>
</evidence>
<evidence type="ECO:0000256" key="5">
    <source>
        <dbReference type="ARBA" id="ARBA00022490"/>
    </source>
</evidence>
<keyword evidence="5 9" id="KW-0963">Cytoplasm</keyword>
<feature type="binding site" evidence="9">
    <location>
        <position position="66"/>
    </location>
    <ligand>
        <name>S-adenosyl-L-methionine</name>
        <dbReference type="ChEBI" id="CHEBI:59789"/>
    </ligand>
</feature>
<dbReference type="EMBL" id="FOAG01000002">
    <property type="protein sequence ID" value="SEK84332.1"/>
    <property type="molecule type" value="Genomic_DNA"/>
</dbReference>
<dbReference type="NCBIfam" id="TIGR03840">
    <property type="entry name" value="TMPT_Se_Te"/>
    <property type="match status" value="1"/>
</dbReference>
<dbReference type="HAMAP" id="MF_00812">
    <property type="entry name" value="Thiopur_methtran"/>
    <property type="match status" value="1"/>
</dbReference>
<keyword evidence="6 9" id="KW-0489">Methyltransferase</keyword>
<comment type="similarity">
    <text evidence="3 9">Belongs to the class I-like SAM-binding methyltransferase superfamily. TPMT family.</text>
</comment>
<dbReference type="PIRSF" id="PIRSF023956">
    <property type="entry name" value="Thiopurine_S-methyltransferase"/>
    <property type="match status" value="1"/>
</dbReference>
<name>A0A1H7KC46_9RHOB</name>
<protein>
    <recommendedName>
        <fullName evidence="4 9">Thiopurine S-methyltransferase</fullName>
        <ecNumber evidence="4 9">2.1.1.67</ecNumber>
    </recommendedName>
    <alternativeName>
        <fullName evidence="9">Thiopurine methyltransferase</fullName>
    </alternativeName>
</protein>
<feature type="binding site" evidence="9">
    <location>
        <position position="45"/>
    </location>
    <ligand>
        <name>S-adenosyl-L-methionine</name>
        <dbReference type="ChEBI" id="CHEBI:59789"/>
    </ligand>
</feature>
<dbReference type="EC" id="2.1.1.67" evidence="4 9"/>
<dbReference type="Pfam" id="PF05724">
    <property type="entry name" value="TPMT"/>
    <property type="match status" value="1"/>
</dbReference>
<evidence type="ECO:0000313" key="11">
    <source>
        <dbReference type="Proteomes" id="UP000199582"/>
    </source>
</evidence>
<reference evidence="10 11" key="1">
    <citation type="submission" date="2016-10" db="EMBL/GenBank/DDBJ databases">
        <authorList>
            <person name="de Groot N.N."/>
        </authorList>
    </citation>
    <scope>NUCLEOTIDE SEQUENCE [LARGE SCALE GENOMIC DNA]</scope>
    <source>
        <strain evidence="10 11">DSM 100674</strain>
    </source>
</reference>
<dbReference type="InterPro" id="IPR025835">
    <property type="entry name" value="Thiopurine_S-MeTrfase"/>
</dbReference>
<dbReference type="GO" id="GO:0032259">
    <property type="term" value="P:methylation"/>
    <property type="evidence" value="ECO:0007669"/>
    <property type="project" value="UniProtKB-KW"/>
</dbReference>
<dbReference type="GO" id="GO:0008119">
    <property type="term" value="F:thiopurine S-methyltransferase activity"/>
    <property type="evidence" value="ECO:0007669"/>
    <property type="project" value="UniProtKB-UniRule"/>
</dbReference>
<dbReference type="Proteomes" id="UP000199582">
    <property type="component" value="Unassembled WGS sequence"/>
</dbReference>
<dbReference type="PANTHER" id="PTHR10259">
    <property type="entry name" value="THIOPURINE S-METHYLTRANSFERASE"/>
    <property type="match status" value="1"/>
</dbReference>
<dbReference type="InterPro" id="IPR022474">
    <property type="entry name" value="Thiopur_S-MeTfrase_Se/Te_detox"/>
</dbReference>
<dbReference type="SUPFAM" id="SSF53335">
    <property type="entry name" value="S-adenosyl-L-methionine-dependent methyltransferases"/>
    <property type="match status" value="1"/>
</dbReference>
<organism evidence="10 11">
    <name type="scientific">Roseovarius azorensis</name>
    <dbReference type="NCBI Taxonomy" id="1287727"/>
    <lineage>
        <taxon>Bacteria</taxon>
        <taxon>Pseudomonadati</taxon>
        <taxon>Pseudomonadota</taxon>
        <taxon>Alphaproteobacteria</taxon>
        <taxon>Rhodobacterales</taxon>
        <taxon>Roseobacteraceae</taxon>
        <taxon>Roseovarius</taxon>
    </lineage>
</organism>
<dbReference type="FunFam" id="3.40.50.150:FF:000101">
    <property type="entry name" value="Thiopurine S-methyltransferase"/>
    <property type="match status" value="1"/>
</dbReference>
<feature type="binding site" evidence="9">
    <location>
        <position position="10"/>
    </location>
    <ligand>
        <name>S-adenosyl-L-methionine</name>
        <dbReference type="ChEBI" id="CHEBI:59789"/>
    </ligand>
</feature>
<comment type="catalytic activity">
    <reaction evidence="1 9">
        <text>S-adenosyl-L-methionine + a thiopurine = S-adenosyl-L-homocysteine + a thiopurine S-methylether.</text>
        <dbReference type="EC" id="2.1.1.67"/>
    </reaction>
</comment>
<proteinExistence type="inferred from homology"/>
<gene>
    <name evidence="9" type="primary">tpm</name>
    <name evidence="10" type="ORF">SAMN05443999_102381</name>
</gene>
<evidence type="ECO:0000256" key="3">
    <source>
        <dbReference type="ARBA" id="ARBA00008145"/>
    </source>
</evidence>
<dbReference type="AlphaFoldDB" id="A0A1H7KC46"/>
<dbReference type="PANTHER" id="PTHR10259:SF11">
    <property type="entry name" value="THIOPURINE S-METHYLTRANSFERASE"/>
    <property type="match status" value="1"/>
</dbReference>
<evidence type="ECO:0000256" key="4">
    <source>
        <dbReference type="ARBA" id="ARBA00011905"/>
    </source>
</evidence>
<evidence type="ECO:0000256" key="8">
    <source>
        <dbReference type="ARBA" id="ARBA00022691"/>
    </source>
</evidence>
<dbReference type="GO" id="GO:0005737">
    <property type="term" value="C:cytoplasm"/>
    <property type="evidence" value="ECO:0007669"/>
    <property type="project" value="UniProtKB-SubCell"/>
</dbReference>
<dbReference type="GO" id="GO:0010038">
    <property type="term" value="P:response to metal ion"/>
    <property type="evidence" value="ECO:0007669"/>
    <property type="project" value="InterPro"/>
</dbReference>
<keyword evidence="7 9" id="KW-0808">Transferase</keyword>
<dbReference type="NCBIfam" id="NF009732">
    <property type="entry name" value="PRK13255.1"/>
    <property type="match status" value="1"/>
</dbReference>
<evidence type="ECO:0000256" key="2">
    <source>
        <dbReference type="ARBA" id="ARBA00004496"/>
    </source>
</evidence>
<feature type="binding site" evidence="9">
    <location>
        <position position="123"/>
    </location>
    <ligand>
        <name>S-adenosyl-L-methionine</name>
        <dbReference type="ChEBI" id="CHEBI:59789"/>
    </ligand>
</feature>
<sequence length="217" mass="23637">MEADFWHRRWEKAQIGFHEGRVNRMLATHVGALPIPPGARIFLPLCGKTRDIAWLLSQGYRVAGAELSEIAVQQLFDEMDIVPEVTEAGLLRHYAATGVDIFAGDMFALSAQTLGPVDAVYDRAALVALPQKMRGRYADHLAAITGLAPQLLVTFEYDQSVMDGPPFSLSDEDVAACHSARYDIGLLAEADVPGGLKGICPAREKALLLLPRQAVSR</sequence>
<dbReference type="STRING" id="1287727.SAMN05443999_102381"/>
<dbReference type="OrthoDB" id="9778208at2"/>